<dbReference type="RefSeq" id="WP_352011047.1">
    <property type="nucleotide sequence ID" value="NZ_JBHSBC010000004.1"/>
</dbReference>
<accession>A0ABV8EVI1</accession>
<comment type="caution">
    <text evidence="2">The sequence shown here is derived from an EMBL/GenBank/DDBJ whole genome shotgun (WGS) entry which is preliminary data.</text>
</comment>
<name>A0ABV8EVI1_9ACTN</name>
<dbReference type="Proteomes" id="UP001595698">
    <property type="component" value="Unassembled WGS sequence"/>
</dbReference>
<dbReference type="Pfam" id="PF16945">
    <property type="entry name" value="Phage_r1t_holin"/>
    <property type="match status" value="1"/>
</dbReference>
<sequence>MTTRRLLTGTYWADTVERMIRAAASSALAALSARQAGLFDVAWPAVVSVAGMAAVVSMLTSVAAGTTGDPQTAGFTTGARKGARP</sequence>
<reference evidence="3" key="1">
    <citation type="journal article" date="2019" name="Int. J. Syst. Evol. Microbiol.">
        <title>The Global Catalogue of Microorganisms (GCM) 10K type strain sequencing project: providing services to taxonomists for standard genome sequencing and annotation.</title>
        <authorList>
            <consortium name="The Broad Institute Genomics Platform"/>
            <consortium name="The Broad Institute Genome Sequencing Center for Infectious Disease"/>
            <person name="Wu L."/>
            <person name="Ma J."/>
        </authorList>
    </citation>
    <scope>NUCLEOTIDE SEQUENCE [LARGE SCALE GENOMIC DNA]</scope>
    <source>
        <strain evidence="3">TBRC 7912</strain>
    </source>
</reference>
<keyword evidence="3" id="KW-1185">Reference proteome</keyword>
<feature type="compositionally biased region" description="Polar residues" evidence="1">
    <location>
        <begin position="64"/>
        <end position="75"/>
    </location>
</feature>
<feature type="region of interest" description="Disordered" evidence="1">
    <location>
        <begin position="64"/>
        <end position="85"/>
    </location>
</feature>
<evidence type="ECO:0000313" key="3">
    <source>
        <dbReference type="Proteomes" id="UP001595698"/>
    </source>
</evidence>
<proteinExistence type="predicted"/>
<gene>
    <name evidence="2" type="ORF">ACFOYY_06325</name>
</gene>
<evidence type="ECO:0000313" key="2">
    <source>
        <dbReference type="EMBL" id="MFC3979725.1"/>
    </source>
</evidence>
<protein>
    <submittedName>
        <fullName evidence="2">Holin</fullName>
    </submittedName>
</protein>
<dbReference type="InterPro" id="IPR020109">
    <property type="entry name" value="Holin_r1t"/>
</dbReference>
<dbReference type="EMBL" id="JBHSBC010000004">
    <property type="protein sequence ID" value="MFC3979725.1"/>
    <property type="molecule type" value="Genomic_DNA"/>
</dbReference>
<organism evidence="2 3">
    <name type="scientific">Streptosporangium jomthongense</name>
    <dbReference type="NCBI Taxonomy" id="1193683"/>
    <lineage>
        <taxon>Bacteria</taxon>
        <taxon>Bacillati</taxon>
        <taxon>Actinomycetota</taxon>
        <taxon>Actinomycetes</taxon>
        <taxon>Streptosporangiales</taxon>
        <taxon>Streptosporangiaceae</taxon>
        <taxon>Streptosporangium</taxon>
    </lineage>
</organism>
<evidence type="ECO:0000256" key="1">
    <source>
        <dbReference type="SAM" id="MobiDB-lite"/>
    </source>
</evidence>